<organism evidence="1 2">
    <name type="scientific">Aspergillus piperis CBS 112811</name>
    <dbReference type="NCBI Taxonomy" id="1448313"/>
    <lineage>
        <taxon>Eukaryota</taxon>
        <taxon>Fungi</taxon>
        <taxon>Dikarya</taxon>
        <taxon>Ascomycota</taxon>
        <taxon>Pezizomycotina</taxon>
        <taxon>Eurotiomycetes</taxon>
        <taxon>Eurotiomycetidae</taxon>
        <taxon>Eurotiales</taxon>
        <taxon>Aspergillaceae</taxon>
        <taxon>Aspergillus</taxon>
        <taxon>Aspergillus subgen. Circumdati</taxon>
    </lineage>
</organism>
<name>A0A8G1QWZ4_9EURO</name>
<evidence type="ECO:0000313" key="1">
    <source>
        <dbReference type="EMBL" id="RAH53700.1"/>
    </source>
</evidence>
<keyword evidence="2" id="KW-1185">Reference proteome</keyword>
<dbReference type="AlphaFoldDB" id="A0A8G1QWZ4"/>
<accession>A0A8G1QWZ4</accession>
<sequence>MLGLPCTRSWACQVFIVGFGTTASMLMSNREPSRGQAADTCLDEGGLYSHPPDDRHWSCLNGNQNEGSYVCLRFDTMALSDDSGRMLHWSTFLRALMPSGLSPR</sequence>
<protein>
    <submittedName>
        <fullName evidence="1">Uncharacterized protein</fullName>
    </submittedName>
</protein>
<gene>
    <name evidence="1" type="ORF">BO85DRAFT_452904</name>
</gene>
<dbReference type="RefSeq" id="XP_025511622.1">
    <property type="nucleotide sequence ID" value="XM_025660936.1"/>
</dbReference>
<dbReference type="EMBL" id="KZ825075">
    <property type="protein sequence ID" value="RAH53700.1"/>
    <property type="molecule type" value="Genomic_DNA"/>
</dbReference>
<proteinExistence type="predicted"/>
<evidence type="ECO:0000313" key="2">
    <source>
        <dbReference type="Proteomes" id="UP000249526"/>
    </source>
</evidence>
<dbReference type="GeneID" id="37164338"/>
<reference evidence="1 2" key="1">
    <citation type="submission" date="2018-02" db="EMBL/GenBank/DDBJ databases">
        <title>The genomes of Aspergillus section Nigri reveals drivers in fungal speciation.</title>
        <authorList>
            <consortium name="DOE Joint Genome Institute"/>
            <person name="Vesth T.C."/>
            <person name="Nybo J."/>
            <person name="Theobald S."/>
            <person name="Brandl J."/>
            <person name="Frisvad J.C."/>
            <person name="Nielsen K.F."/>
            <person name="Lyhne E.K."/>
            <person name="Kogle M.E."/>
            <person name="Kuo A."/>
            <person name="Riley R."/>
            <person name="Clum A."/>
            <person name="Nolan M."/>
            <person name="Lipzen A."/>
            <person name="Salamov A."/>
            <person name="Henrissat B."/>
            <person name="Wiebenga A."/>
            <person name="De vries R.P."/>
            <person name="Grigoriev I.V."/>
            <person name="Mortensen U.H."/>
            <person name="Andersen M.R."/>
            <person name="Baker S.E."/>
        </authorList>
    </citation>
    <scope>NUCLEOTIDE SEQUENCE [LARGE SCALE GENOMIC DNA]</scope>
    <source>
        <strain evidence="1 2">CBS 112811</strain>
    </source>
</reference>
<dbReference type="Proteomes" id="UP000249526">
    <property type="component" value="Unassembled WGS sequence"/>
</dbReference>